<proteinExistence type="inferred from homology"/>
<dbReference type="InterPro" id="IPR008462">
    <property type="entry name" value="CsbD"/>
</dbReference>
<evidence type="ECO:0000259" key="3">
    <source>
        <dbReference type="Pfam" id="PF05532"/>
    </source>
</evidence>
<evidence type="ECO:0000313" key="4">
    <source>
        <dbReference type="EMBL" id="SDK30004.1"/>
    </source>
</evidence>
<feature type="compositionally biased region" description="Basic and acidic residues" evidence="2">
    <location>
        <begin position="17"/>
        <end position="70"/>
    </location>
</feature>
<keyword evidence="5" id="KW-1185">Reference proteome</keyword>
<protein>
    <submittedName>
        <fullName evidence="4">CsbD-like</fullName>
    </submittedName>
</protein>
<evidence type="ECO:0000313" key="5">
    <source>
        <dbReference type="Proteomes" id="UP000199213"/>
    </source>
</evidence>
<evidence type="ECO:0000256" key="1">
    <source>
        <dbReference type="ARBA" id="ARBA00009129"/>
    </source>
</evidence>
<dbReference type="Proteomes" id="UP000199213">
    <property type="component" value="Unassembled WGS sequence"/>
</dbReference>
<reference evidence="5" key="1">
    <citation type="submission" date="2016-10" db="EMBL/GenBank/DDBJ databases">
        <authorList>
            <person name="Varghese N."/>
            <person name="Submissions S."/>
        </authorList>
    </citation>
    <scope>NUCLEOTIDE SEQUENCE [LARGE SCALE GENOMIC DNA]</scope>
    <source>
        <strain evidence="5">DSM 45460</strain>
    </source>
</reference>
<dbReference type="Pfam" id="PF05532">
    <property type="entry name" value="CsbD"/>
    <property type="match status" value="1"/>
</dbReference>
<dbReference type="SUPFAM" id="SSF69047">
    <property type="entry name" value="Hypothetical protein YjbJ"/>
    <property type="match status" value="1"/>
</dbReference>
<dbReference type="InterPro" id="IPR036629">
    <property type="entry name" value="YjbJ_sf"/>
</dbReference>
<dbReference type="RefSeq" id="WP_092628161.1">
    <property type="nucleotide sequence ID" value="NZ_FNFM01000006.1"/>
</dbReference>
<organism evidence="4 5">
    <name type="scientific">Actinopolyspora mzabensis</name>
    <dbReference type="NCBI Taxonomy" id="995066"/>
    <lineage>
        <taxon>Bacteria</taxon>
        <taxon>Bacillati</taxon>
        <taxon>Actinomycetota</taxon>
        <taxon>Actinomycetes</taxon>
        <taxon>Actinopolysporales</taxon>
        <taxon>Actinopolysporaceae</taxon>
        <taxon>Actinopolyspora</taxon>
    </lineage>
</organism>
<feature type="compositionally biased region" description="Gly residues" evidence="2">
    <location>
        <begin position="73"/>
        <end position="82"/>
    </location>
</feature>
<dbReference type="Gene3D" id="1.10.1470.10">
    <property type="entry name" value="YjbJ"/>
    <property type="match status" value="1"/>
</dbReference>
<comment type="similarity">
    <text evidence="1">Belongs to the UPF0337 (CsbD) family.</text>
</comment>
<dbReference type="AlphaFoldDB" id="A0A1G9AT06"/>
<evidence type="ECO:0000256" key="2">
    <source>
        <dbReference type="SAM" id="MobiDB-lite"/>
    </source>
</evidence>
<gene>
    <name evidence="4" type="ORF">SAMN04487820_106214</name>
</gene>
<accession>A0A1G9AT06</accession>
<dbReference type="OrthoDB" id="3699988at2"/>
<feature type="domain" description="CsbD-like" evidence="3">
    <location>
        <begin position="5"/>
        <end position="55"/>
    </location>
</feature>
<sequence length="89" mass="9504">MSTFDKVKHQAQQLAGKAKEATGRATGNRDMKDAGKRDRLEGEAKESGQDMKDRAAGAAEDAKDKLRGDQSGDQGGNQGGNREGGEDRR</sequence>
<dbReference type="EMBL" id="FNFM01000006">
    <property type="protein sequence ID" value="SDK30004.1"/>
    <property type="molecule type" value="Genomic_DNA"/>
</dbReference>
<feature type="region of interest" description="Disordered" evidence="2">
    <location>
        <begin position="1"/>
        <end position="89"/>
    </location>
</feature>
<name>A0A1G9AT06_ACTMZ</name>